<evidence type="ECO:0000313" key="5">
    <source>
        <dbReference type="Proteomes" id="UP000501107"/>
    </source>
</evidence>
<keyword evidence="3" id="KW-0614">Plasmid</keyword>
<dbReference type="EMBL" id="CP053979">
    <property type="protein sequence ID" value="QKH22688.1"/>
    <property type="molecule type" value="Genomic_DNA"/>
</dbReference>
<geneLocation type="plasmid" evidence="3 5">
    <name>unnamed3</name>
</geneLocation>
<dbReference type="EMBL" id="CP009334">
    <property type="protein sequence ID" value="AJG73952.1"/>
    <property type="molecule type" value="Genomic_DNA"/>
</dbReference>
<evidence type="ECO:0000313" key="3">
    <source>
        <dbReference type="EMBL" id="QKH22688.1"/>
    </source>
</evidence>
<reference evidence="3 5" key="3">
    <citation type="submission" date="2020-05" db="EMBL/GenBank/DDBJ databases">
        <title>FDA dAtabase for Regulatory Grade micrObial Sequences (FDA-ARGOS): Supporting development and validation of Infectious Disease Dx tests.</title>
        <authorList>
            <person name="Nelson B."/>
            <person name="Plummer A."/>
            <person name="Tallon L."/>
            <person name="Sadzewicz L."/>
            <person name="Zhao X."/>
            <person name="Vavikolanu K."/>
            <person name="Mehta A."/>
            <person name="Aluvathingal J."/>
            <person name="Nadendla S."/>
            <person name="Myers T."/>
            <person name="Yan Y."/>
            <person name="Sichtig H."/>
        </authorList>
    </citation>
    <scope>NUCLEOTIDE SEQUENCE [LARGE SCALE GENOMIC DNA]</scope>
    <source>
        <strain evidence="3 5">FDAARGOS_795</strain>
        <plasmid evidence="3 5">unnamed3</plasmid>
    </source>
</reference>
<dbReference type="RefSeq" id="WP_000837849.1">
    <property type="nucleotide sequence ID" value="NZ_CP009334.1"/>
</dbReference>
<gene>
    <name evidence="1" type="ORF">BF38_5877</name>
    <name evidence="2" type="ORF">FO599_01520</name>
    <name evidence="3" type="ORF">FOC89_01490</name>
</gene>
<evidence type="ECO:0000313" key="4">
    <source>
        <dbReference type="Proteomes" id="UP000031876"/>
    </source>
</evidence>
<name>A0A0B5NKM5_BACTU</name>
<sequence>MKSKTLTLLFQKLNNKDTESAKNLDKNRIKVEIENACELHLNEASEVFQFEVNPRELDHVITIIELGLINKYDIFQVDRTIFNARLREVDLM</sequence>
<dbReference type="AlphaFoldDB" id="A0A0B5NKM5"/>
<proteinExistence type="predicted"/>
<geneLocation type="plasmid" evidence="1 4">
    <name>2</name>
</geneLocation>
<reference evidence="1 4" key="1">
    <citation type="journal article" date="2015" name="Genome Announc.">
        <title>Complete genome sequences for 35 biothreat assay-relevant bacillus species.</title>
        <authorList>
            <person name="Johnson S.L."/>
            <person name="Daligault H.E."/>
            <person name="Davenport K.W."/>
            <person name="Jaissle J."/>
            <person name="Frey K.G."/>
            <person name="Ladner J.T."/>
            <person name="Broomall S.M."/>
            <person name="Bishop-Lilly K.A."/>
            <person name="Bruce D.C."/>
            <person name="Gibbons H.S."/>
            <person name="Coyne S.R."/>
            <person name="Lo C.C."/>
            <person name="Meincke L."/>
            <person name="Munk A.C."/>
            <person name="Koroleva G.I."/>
            <person name="Rosenzweig C.N."/>
            <person name="Palacios G.F."/>
            <person name="Redden C.L."/>
            <person name="Minogue T.D."/>
            <person name="Chain P.S."/>
        </authorList>
    </citation>
    <scope>NUCLEOTIDE SEQUENCE [LARGE SCALE GENOMIC DNA]</scope>
    <source>
        <strain evidence="1 4">HD1011</strain>
        <plasmid evidence="1 4">2</plasmid>
    </source>
</reference>
<evidence type="ECO:0000313" key="1">
    <source>
        <dbReference type="EMBL" id="AJG73952.1"/>
    </source>
</evidence>
<dbReference type="Proteomes" id="UP001181533">
    <property type="component" value="Unassembled WGS sequence"/>
</dbReference>
<dbReference type="EMBL" id="VKQN01000001">
    <property type="protein sequence ID" value="MDR4174810.1"/>
    <property type="molecule type" value="Genomic_DNA"/>
</dbReference>
<dbReference type="Proteomes" id="UP000501107">
    <property type="component" value="Plasmid unnamed3"/>
</dbReference>
<accession>A0A0B5NKM5</accession>
<reference evidence="2" key="2">
    <citation type="submission" date="2019-07" db="EMBL/GenBank/DDBJ databases">
        <title>Phylogenomic Reclassification of ATCC Bacillus Strains and Various Taxa within the Genus Bacillus.</title>
        <authorList>
            <person name="Riojas M.A."/>
            <person name="Frank A.M."/>
            <person name="Fenn S.L."/>
            <person name="King S.P."/>
            <person name="Brower S.M."/>
            <person name="Hazbon M.H."/>
        </authorList>
    </citation>
    <scope>NUCLEOTIDE SEQUENCE</scope>
    <source>
        <strain evidence="2">ATCC 35646</strain>
    </source>
</reference>
<organism evidence="3 5">
    <name type="scientific">Bacillus thuringiensis</name>
    <dbReference type="NCBI Taxonomy" id="1428"/>
    <lineage>
        <taxon>Bacteria</taxon>
        <taxon>Bacillati</taxon>
        <taxon>Bacillota</taxon>
        <taxon>Bacilli</taxon>
        <taxon>Bacillales</taxon>
        <taxon>Bacillaceae</taxon>
        <taxon>Bacillus</taxon>
        <taxon>Bacillus cereus group</taxon>
    </lineage>
</organism>
<evidence type="ECO:0000313" key="2">
    <source>
        <dbReference type="EMBL" id="MDR4174810.1"/>
    </source>
</evidence>
<protein>
    <submittedName>
        <fullName evidence="3">Uncharacterized protein</fullName>
    </submittedName>
</protein>
<dbReference type="KEGG" id="btw:BF38_5877"/>
<dbReference type="Proteomes" id="UP000031876">
    <property type="component" value="Plasmid 2"/>
</dbReference>